<reference evidence="2 3" key="1">
    <citation type="submission" date="2014-07" db="EMBL/GenBank/DDBJ databases">
        <title>Genomic and transcriptomic analysis on Apis cerana provide comprehensive insights into honey bee biology.</title>
        <authorList>
            <person name="Diao Q."/>
            <person name="Sun L."/>
            <person name="Zheng H."/>
            <person name="Zheng H."/>
            <person name="Xu S."/>
            <person name="Wang S."/>
            <person name="Zeng Z."/>
            <person name="Hu F."/>
            <person name="Su S."/>
            <person name="Wu J."/>
        </authorList>
    </citation>
    <scope>NUCLEOTIDE SEQUENCE [LARGE SCALE GENOMIC DNA]</scope>
    <source>
        <tissue evidence="2">Pupae without intestine</tissue>
    </source>
</reference>
<gene>
    <name evidence="2" type="ORF">APICC_07069</name>
</gene>
<dbReference type="OrthoDB" id="8875634at2759"/>
<dbReference type="EMBL" id="KZ288292">
    <property type="protein sequence ID" value="PBC29182.1"/>
    <property type="molecule type" value="Genomic_DNA"/>
</dbReference>
<keyword evidence="3" id="KW-1185">Reference proteome</keyword>
<protein>
    <submittedName>
        <fullName evidence="2">Testican-1</fullName>
    </submittedName>
</protein>
<dbReference type="Proteomes" id="UP000242457">
    <property type="component" value="Unassembled WGS sequence"/>
</dbReference>
<dbReference type="AlphaFoldDB" id="A0A2A3ED16"/>
<dbReference type="STRING" id="94128.A0A2A3ED16"/>
<evidence type="ECO:0000313" key="3">
    <source>
        <dbReference type="Proteomes" id="UP000242457"/>
    </source>
</evidence>
<accession>A0A2A3ED16</accession>
<organism evidence="2 3">
    <name type="scientific">Apis cerana cerana</name>
    <name type="common">Oriental honeybee</name>
    <dbReference type="NCBI Taxonomy" id="94128"/>
    <lineage>
        <taxon>Eukaryota</taxon>
        <taxon>Metazoa</taxon>
        <taxon>Ecdysozoa</taxon>
        <taxon>Arthropoda</taxon>
        <taxon>Hexapoda</taxon>
        <taxon>Insecta</taxon>
        <taxon>Pterygota</taxon>
        <taxon>Neoptera</taxon>
        <taxon>Endopterygota</taxon>
        <taxon>Hymenoptera</taxon>
        <taxon>Apocrita</taxon>
        <taxon>Aculeata</taxon>
        <taxon>Apoidea</taxon>
        <taxon>Anthophila</taxon>
        <taxon>Apidae</taxon>
        <taxon>Apis</taxon>
    </lineage>
</organism>
<evidence type="ECO:0000256" key="1">
    <source>
        <dbReference type="SAM" id="MobiDB-lite"/>
    </source>
</evidence>
<name>A0A2A3ED16_APICC</name>
<sequence>MVGMTLTFTDGLVEKQHKFNLYCLCELCRPLNCKKKDLCLLKDTFTAVCVSKKELEKSGDIVIPKSRAVQQNRRMRTETSVDTEDDDAFFDSEDDDEDQDESKIVDDGLLKILF</sequence>
<evidence type="ECO:0000313" key="2">
    <source>
        <dbReference type="EMBL" id="PBC29182.1"/>
    </source>
</evidence>
<feature type="compositionally biased region" description="Acidic residues" evidence="1">
    <location>
        <begin position="81"/>
        <end position="100"/>
    </location>
</feature>
<feature type="region of interest" description="Disordered" evidence="1">
    <location>
        <begin position="69"/>
        <end position="102"/>
    </location>
</feature>
<proteinExistence type="predicted"/>